<dbReference type="RefSeq" id="XP_003657664.1">
    <property type="nucleotide sequence ID" value="XM_003657616.1"/>
</dbReference>
<proteinExistence type="predicted"/>
<feature type="compositionally biased region" description="Polar residues" evidence="1">
    <location>
        <begin position="480"/>
        <end position="493"/>
    </location>
</feature>
<organism evidence="2 3">
    <name type="scientific">Thermothielavioides terrestris (strain ATCC 38088 / NRRL 8126)</name>
    <name type="common">Thielavia terrestris</name>
    <dbReference type="NCBI Taxonomy" id="578455"/>
    <lineage>
        <taxon>Eukaryota</taxon>
        <taxon>Fungi</taxon>
        <taxon>Dikarya</taxon>
        <taxon>Ascomycota</taxon>
        <taxon>Pezizomycotina</taxon>
        <taxon>Sordariomycetes</taxon>
        <taxon>Sordariomycetidae</taxon>
        <taxon>Sordariales</taxon>
        <taxon>Chaetomiaceae</taxon>
        <taxon>Thermothielavioides</taxon>
        <taxon>Thermothielavioides terrestris</taxon>
    </lineage>
</organism>
<gene>
    <name evidence="2" type="ORF">THITE_2018905</name>
</gene>
<feature type="compositionally biased region" description="Polar residues" evidence="1">
    <location>
        <begin position="267"/>
        <end position="280"/>
    </location>
</feature>
<feature type="compositionally biased region" description="Low complexity" evidence="1">
    <location>
        <begin position="816"/>
        <end position="827"/>
    </location>
</feature>
<dbReference type="EMBL" id="CP003014">
    <property type="protein sequence ID" value="AEO71328.1"/>
    <property type="molecule type" value="Genomic_DNA"/>
</dbReference>
<dbReference type="KEGG" id="ttt:THITE_2018905"/>
<dbReference type="AlphaFoldDB" id="G2RHL6"/>
<feature type="region of interest" description="Disordered" evidence="1">
    <location>
        <begin position="541"/>
        <end position="584"/>
    </location>
</feature>
<feature type="region of interest" description="Disordered" evidence="1">
    <location>
        <begin position="323"/>
        <end position="345"/>
    </location>
</feature>
<reference evidence="2 3" key="1">
    <citation type="journal article" date="2011" name="Nat. Biotechnol.">
        <title>Comparative genomic analysis of the thermophilic biomass-degrading fungi Myceliophthora thermophila and Thielavia terrestris.</title>
        <authorList>
            <person name="Berka R.M."/>
            <person name="Grigoriev I.V."/>
            <person name="Otillar R."/>
            <person name="Salamov A."/>
            <person name="Grimwood J."/>
            <person name="Reid I."/>
            <person name="Ishmael N."/>
            <person name="John T."/>
            <person name="Darmond C."/>
            <person name="Moisan M.-C."/>
            <person name="Henrissat B."/>
            <person name="Coutinho P.M."/>
            <person name="Lombard V."/>
            <person name="Natvig D.O."/>
            <person name="Lindquist E."/>
            <person name="Schmutz J."/>
            <person name="Lucas S."/>
            <person name="Harris P."/>
            <person name="Powlowski J."/>
            <person name="Bellemare A."/>
            <person name="Taylor D."/>
            <person name="Butler G."/>
            <person name="de Vries R.P."/>
            <person name="Allijn I.E."/>
            <person name="van den Brink J."/>
            <person name="Ushinsky S."/>
            <person name="Storms R."/>
            <person name="Powell A.J."/>
            <person name="Paulsen I.T."/>
            <person name="Elbourne L.D.H."/>
            <person name="Baker S.E."/>
            <person name="Magnuson J."/>
            <person name="LaBoissiere S."/>
            <person name="Clutterbuck A.J."/>
            <person name="Martinez D."/>
            <person name="Wogulis M."/>
            <person name="de Leon A.L."/>
            <person name="Rey M.W."/>
            <person name="Tsang A."/>
        </authorList>
    </citation>
    <scope>NUCLEOTIDE SEQUENCE [LARGE SCALE GENOMIC DNA]</scope>
    <source>
        <strain evidence="3">ATCC 38088 / NRRL 8126</strain>
    </source>
</reference>
<dbReference type="GeneID" id="11522048"/>
<sequence length="1079" mass="115696">MPAKPDTPLADQLRSEFWEWHRKDTQLLYEYKVAYRAWKMYIASEDNKASPDYEAKSKELMTTGINTQVAWAKHHRSFENWKAANPAVEFIINNIHNDLKAFNAAENEKTQRAEFIRELKGKDEEVQKTELSEYDNWLNLIKQARLREIWRDRVEAQTKAEAMIKAQRQAVIDEQNRIAAEEARKKAEAEAEERRKQAEAEAEEERKKAAAKAEEERQAAAAKAAEEDRAFFEAMSAALAAEGIGMQNSGGEDWGAQLSAPEVAPTGSDQASNQNNQAIQTGPGDGNSDNFEQQFQEAFQFQDGSNLLFDEPFDFERIFAAQEAQPQTAEQSNVEPSVLGGTDLNGSVPFPEFPFFDGQADGAMDQDFFSADVQAQFPAISEAISANANTSVAQAEETNDLVPAKNPSGKNNKPRDRKGKAAANAQPSNELTLGFPSTAPGPIQHQQAPQTADASFGLDQVRASDPFVLDGVQFSSLNDGQGMASTSIPSTAQAPYGPVGGTVQQPEQAPAKTQASSAAGSPAAQQNTQVLADYSIFMAQPSQSARRSPAVSSLPGRSSGTPENKRKASHGMETPTKRRQSVNQQGAIVPIAQPPPLPAATQGVPTPAQGVHTPARSVQVAAQTYSTPQQIPIDPALHFGVSPPSRYTTFGTAIKAGVCAVVKAILTEARTHGTVLTQVLLDGPDADFGTPETKGRIKQATRTYLDEVNASNPESDRQAFNSGAYKAFHGIVREIEQHGTVFGKELLVGQPTGHELLAVKRSMATRYREVIASYTSPPRVDNASASSAQIQQTPTRGSRAASQQNDMVNSPALTGSPVQAPASSPPQNGHASSPATEHPYPLLPLENGSSPQVPGYGASTSQIIGYDTPSYQQQGVPAMPAGAASASAAATVSVNEILDRIASRTPSAQQQQEAKKKKTPAPRKPRARKSSSTAAATAASSANPGDNTYMPTNAPIPTPGSASGSKSNNNKSAGSKKTGHCIPKIYYRFSDQAFYMVLQHSQTEEQAQDAATTAAATGAAPPPPSHHRVGRGTAATEAALGRFLAAARERLGVEQCPAWFVYRDWLGLERNLEDLHAAV</sequence>
<evidence type="ECO:0000313" key="2">
    <source>
        <dbReference type="EMBL" id="AEO71328.1"/>
    </source>
</evidence>
<feature type="compositionally biased region" description="Low complexity" evidence="1">
    <location>
        <begin position="1010"/>
        <end position="1019"/>
    </location>
</feature>
<dbReference type="OrthoDB" id="4588146at2759"/>
<evidence type="ECO:0000256" key="1">
    <source>
        <dbReference type="SAM" id="MobiDB-lite"/>
    </source>
</evidence>
<feature type="region of interest" description="Disordered" evidence="1">
    <location>
        <begin position="1005"/>
        <end position="1030"/>
    </location>
</feature>
<feature type="region of interest" description="Disordered" evidence="1">
    <location>
        <begin position="480"/>
        <end position="524"/>
    </location>
</feature>
<feature type="region of interest" description="Disordered" evidence="1">
    <location>
        <begin position="395"/>
        <end position="452"/>
    </location>
</feature>
<dbReference type="HOGENOM" id="CLU_266268_0_0_1"/>
<feature type="compositionally biased region" description="Polar residues" evidence="1">
    <location>
        <begin position="502"/>
        <end position="513"/>
    </location>
</feature>
<feature type="compositionally biased region" description="Polar residues" evidence="1">
    <location>
        <begin position="847"/>
        <end position="861"/>
    </location>
</feature>
<name>G2RHL6_THETT</name>
<feature type="compositionally biased region" description="Polar residues" evidence="1">
    <location>
        <begin position="783"/>
        <end position="813"/>
    </location>
</feature>
<accession>G2RHL6</accession>
<feature type="region of interest" description="Disordered" evidence="1">
    <location>
        <begin position="904"/>
        <end position="977"/>
    </location>
</feature>
<feature type="compositionally biased region" description="Low complexity" evidence="1">
    <location>
        <begin position="960"/>
        <end position="976"/>
    </location>
</feature>
<feature type="region of interest" description="Disordered" evidence="1">
    <location>
        <begin position="248"/>
        <end position="291"/>
    </location>
</feature>
<feature type="compositionally biased region" description="Basic residues" evidence="1">
    <location>
        <begin position="915"/>
        <end position="929"/>
    </location>
</feature>
<dbReference type="Proteomes" id="UP000008181">
    <property type="component" value="Chromosome 6"/>
</dbReference>
<feature type="compositionally biased region" description="Low complexity" evidence="1">
    <location>
        <begin position="514"/>
        <end position="524"/>
    </location>
</feature>
<evidence type="ECO:0000313" key="3">
    <source>
        <dbReference type="Proteomes" id="UP000008181"/>
    </source>
</evidence>
<protein>
    <submittedName>
        <fullName evidence="2">Uncharacterized protein</fullName>
    </submittedName>
</protein>
<feature type="compositionally biased region" description="Low complexity" evidence="1">
    <location>
        <begin position="930"/>
        <end position="942"/>
    </location>
</feature>
<feature type="region of interest" description="Disordered" evidence="1">
    <location>
        <begin position="777"/>
        <end position="861"/>
    </location>
</feature>
<feature type="non-terminal residue" evidence="2">
    <location>
        <position position="1079"/>
    </location>
</feature>
<keyword evidence="3" id="KW-1185">Reference proteome</keyword>
<feature type="region of interest" description="Disordered" evidence="1">
    <location>
        <begin position="183"/>
        <end position="224"/>
    </location>
</feature>
<dbReference type="eggNOG" id="ENOG502R6AM">
    <property type="taxonomic scope" value="Eukaryota"/>
</dbReference>